<dbReference type="RefSeq" id="WP_157553535.1">
    <property type="nucleotide sequence ID" value="NZ_JABELX010000028.1"/>
</dbReference>
<gene>
    <name evidence="1" type="ORF">HLB23_39295</name>
</gene>
<dbReference type="EMBL" id="JABELX010000028">
    <property type="protein sequence ID" value="NNH75834.1"/>
    <property type="molecule type" value="Genomic_DNA"/>
</dbReference>
<dbReference type="AlphaFoldDB" id="A0A849CB34"/>
<comment type="caution">
    <text evidence="1">The sequence shown here is derived from an EMBL/GenBank/DDBJ whole genome shotgun (WGS) entry which is preliminary data.</text>
</comment>
<protein>
    <submittedName>
        <fullName evidence="1">Uncharacterized protein</fullName>
    </submittedName>
</protein>
<proteinExistence type="predicted"/>
<keyword evidence="2" id="KW-1185">Reference proteome</keyword>
<evidence type="ECO:0000313" key="1">
    <source>
        <dbReference type="EMBL" id="NNH75834.1"/>
    </source>
</evidence>
<evidence type="ECO:0000313" key="2">
    <source>
        <dbReference type="Proteomes" id="UP000586827"/>
    </source>
</evidence>
<dbReference type="Proteomes" id="UP000586827">
    <property type="component" value="Unassembled WGS sequence"/>
</dbReference>
<reference evidence="1 2" key="1">
    <citation type="submission" date="2020-05" db="EMBL/GenBank/DDBJ databases">
        <title>MicrobeNet Type strains.</title>
        <authorList>
            <person name="Nicholson A.C."/>
        </authorList>
    </citation>
    <scope>NUCLEOTIDE SEQUENCE [LARGE SCALE GENOMIC DNA]</scope>
    <source>
        <strain evidence="1 2">JCM 3224</strain>
    </source>
</reference>
<accession>A0A849CB34</accession>
<sequence length="214" mass="24358">MFHNETTPSFVARLAAANHITPEDMHGYLGGSDPDWIDLEWTSIATGYPVETLVDRLPAFAYPGLHRLTIGTTCRHCAARRNTTSPVEIYRDPHSNVCLRHQLWIGGHGHQSQLDLTALPEVTASQRIHRRLARRHGTHPTAIAFHDASEIAHRRTRQPTWPTHLRQRLENGFYQQDPLQATTTEIDIITYPDAVTMTTILVHRDTQLDPHHIK</sequence>
<name>A0A849CB34_9NOCA</name>
<organism evidence="1 2">
    <name type="scientific">Nocardia uniformis</name>
    <dbReference type="NCBI Taxonomy" id="53432"/>
    <lineage>
        <taxon>Bacteria</taxon>
        <taxon>Bacillati</taxon>
        <taxon>Actinomycetota</taxon>
        <taxon>Actinomycetes</taxon>
        <taxon>Mycobacteriales</taxon>
        <taxon>Nocardiaceae</taxon>
        <taxon>Nocardia</taxon>
    </lineage>
</organism>